<dbReference type="PANTHER" id="PTHR23407:SF1">
    <property type="entry name" value="5-FORMYLTETRAHYDROFOLATE CYCLO-LIGASE"/>
    <property type="match status" value="1"/>
</dbReference>
<dbReference type="PIRSF" id="PIRSF006806">
    <property type="entry name" value="FTHF_cligase"/>
    <property type="match status" value="1"/>
</dbReference>
<feature type="binding site" evidence="4">
    <location>
        <begin position="148"/>
        <end position="156"/>
    </location>
    <ligand>
        <name>ATP</name>
        <dbReference type="ChEBI" id="CHEBI:30616"/>
    </ligand>
</feature>
<gene>
    <name evidence="7" type="ORF">F4162_01080</name>
</gene>
<feature type="binding site" evidence="4">
    <location>
        <begin position="24"/>
        <end position="28"/>
    </location>
    <ligand>
        <name>ATP</name>
        <dbReference type="ChEBI" id="CHEBI:30616"/>
    </ligand>
</feature>
<comment type="caution">
    <text evidence="7">The sequence shown here is derived from an EMBL/GenBank/DDBJ whole genome shotgun (WGS) entry which is preliminary data.</text>
</comment>
<evidence type="ECO:0000256" key="6">
    <source>
        <dbReference type="SAM" id="MobiDB-lite"/>
    </source>
</evidence>
<dbReference type="AlphaFoldDB" id="A0A6B1F9L1"/>
<keyword evidence="2 4" id="KW-0547">Nucleotide-binding</keyword>
<evidence type="ECO:0000313" key="7">
    <source>
        <dbReference type="EMBL" id="MYG37623.1"/>
    </source>
</evidence>
<dbReference type="Pfam" id="PF01812">
    <property type="entry name" value="5-FTHF_cyc-lig"/>
    <property type="match status" value="1"/>
</dbReference>
<feature type="region of interest" description="Disordered" evidence="6">
    <location>
        <begin position="198"/>
        <end position="221"/>
    </location>
</feature>
<comment type="similarity">
    <text evidence="1 5">Belongs to the 5-formyltetrahydrofolate cyclo-ligase family.</text>
</comment>
<dbReference type="EMBL" id="VYDO01000044">
    <property type="protein sequence ID" value="MYG37623.1"/>
    <property type="molecule type" value="Genomic_DNA"/>
</dbReference>
<keyword evidence="5" id="KW-0479">Metal-binding</keyword>
<protein>
    <recommendedName>
        <fullName evidence="5">5-formyltetrahydrofolate cyclo-ligase</fullName>
        <ecNumber evidence="5">6.3.3.2</ecNumber>
    </recommendedName>
</protein>
<keyword evidence="5" id="KW-0460">Magnesium</keyword>
<reference evidence="7" key="1">
    <citation type="submission" date="2019-09" db="EMBL/GenBank/DDBJ databases">
        <title>Characterisation of the sponge microbiome using genome-centric metagenomics.</title>
        <authorList>
            <person name="Engelberts J.P."/>
            <person name="Robbins S.J."/>
            <person name="De Goeij J.M."/>
            <person name="Aranda M."/>
            <person name="Bell S.C."/>
            <person name="Webster N.S."/>
        </authorList>
    </citation>
    <scope>NUCLEOTIDE SEQUENCE</scope>
    <source>
        <strain evidence="7">SB0676_bin_10</strain>
    </source>
</reference>
<dbReference type="GO" id="GO:0009396">
    <property type="term" value="P:folic acid-containing compound biosynthetic process"/>
    <property type="evidence" value="ECO:0007669"/>
    <property type="project" value="TreeGrafter"/>
</dbReference>
<dbReference type="PANTHER" id="PTHR23407">
    <property type="entry name" value="ATPASE INHIBITOR/5-FORMYLTETRAHYDROFOLATE CYCLO-LIGASE"/>
    <property type="match status" value="1"/>
</dbReference>
<feature type="region of interest" description="Disordered" evidence="6">
    <location>
        <begin position="1"/>
        <end position="24"/>
    </location>
</feature>
<dbReference type="GO" id="GO:0035999">
    <property type="term" value="P:tetrahydrofolate interconversion"/>
    <property type="evidence" value="ECO:0007669"/>
    <property type="project" value="TreeGrafter"/>
</dbReference>
<comment type="cofactor">
    <cofactor evidence="5">
        <name>Mg(2+)</name>
        <dbReference type="ChEBI" id="CHEBI:18420"/>
    </cofactor>
</comment>
<feature type="binding site" evidence="4">
    <location>
        <position position="76"/>
    </location>
    <ligand>
        <name>substrate</name>
    </ligand>
</feature>
<dbReference type="SUPFAM" id="SSF100950">
    <property type="entry name" value="NagB/RpiA/CoA transferase-like"/>
    <property type="match status" value="1"/>
</dbReference>
<feature type="compositionally biased region" description="Low complexity" evidence="6">
    <location>
        <begin position="14"/>
        <end position="23"/>
    </location>
</feature>
<evidence type="ECO:0000256" key="3">
    <source>
        <dbReference type="ARBA" id="ARBA00022840"/>
    </source>
</evidence>
<feature type="compositionally biased region" description="Pro residues" evidence="6">
    <location>
        <begin position="1"/>
        <end position="13"/>
    </location>
</feature>
<dbReference type="InterPro" id="IPR002698">
    <property type="entry name" value="FTHF_cligase"/>
</dbReference>
<evidence type="ECO:0000256" key="4">
    <source>
        <dbReference type="PIRSR" id="PIRSR006806-1"/>
    </source>
</evidence>
<comment type="catalytic activity">
    <reaction evidence="5">
        <text>(6S)-5-formyl-5,6,7,8-tetrahydrofolate + ATP = (6R)-5,10-methenyltetrahydrofolate + ADP + phosphate</text>
        <dbReference type="Rhea" id="RHEA:10488"/>
        <dbReference type="ChEBI" id="CHEBI:30616"/>
        <dbReference type="ChEBI" id="CHEBI:43474"/>
        <dbReference type="ChEBI" id="CHEBI:57455"/>
        <dbReference type="ChEBI" id="CHEBI:57457"/>
        <dbReference type="ChEBI" id="CHEBI:456216"/>
        <dbReference type="EC" id="6.3.3.2"/>
    </reaction>
</comment>
<evidence type="ECO:0000256" key="2">
    <source>
        <dbReference type="ARBA" id="ARBA00022741"/>
    </source>
</evidence>
<dbReference type="GO" id="GO:0046872">
    <property type="term" value="F:metal ion binding"/>
    <property type="evidence" value="ECO:0007669"/>
    <property type="project" value="UniProtKB-KW"/>
</dbReference>
<evidence type="ECO:0000256" key="1">
    <source>
        <dbReference type="ARBA" id="ARBA00010638"/>
    </source>
</evidence>
<dbReference type="InterPro" id="IPR037171">
    <property type="entry name" value="NagB/RpiA_transferase-like"/>
</dbReference>
<dbReference type="GO" id="GO:0030272">
    <property type="term" value="F:5-formyltetrahydrofolate cyclo-ligase activity"/>
    <property type="evidence" value="ECO:0007669"/>
    <property type="project" value="UniProtKB-EC"/>
</dbReference>
<evidence type="ECO:0000256" key="5">
    <source>
        <dbReference type="RuleBase" id="RU361279"/>
    </source>
</evidence>
<dbReference type="GO" id="GO:0005524">
    <property type="term" value="F:ATP binding"/>
    <property type="evidence" value="ECO:0007669"/>
    <property type="project" value="UniProtKB-KW"/>
</dbReference>
<name>A0A6B1F9L1_9SYNE</name>
<keyword evidence="7" id="KW-0436">Ligase</keyword>
<dbReference type="NCBIfam" id="TIGR02727">
    <property type="entry name" value="MTHFS_bact"/>
    <property type="match status" value="1"/>
</dbReference>
<dbReference type="EC" id="6.3.3.2" evidence="5"/>
<dbReference type="Gene3D" id="3.40.50.10420">
    <property type="entry name" value="NagB/RpiA/CoA transferase-like"/>
    <property type="match status" value="1"/>
</dbReference>
<dbReference type="InterPro" id="IPR024185">
    <property type="entry name" value="FTHF_cligase-like_sf"/>
</dbReference>
<accession>A0A6B1F9L1</accession>
<organism evidence="7">
    <name type="scientific">Synechococcus sp. SB0676_bin_10</name>
    <dbReference type="NCBI Taxonomy" id="2604869"/>
    <lineage>
        <taxon>Bacteria</taxon>
        <taxon>Bacillati</taxon>
        <taxon>Cyanobacteriota</taxon>
        <taxon>Cyanophyceae</taxon>
        <taxon>Synechococcales</taxon>
        <taxon>Synechococcaceae</taxon>
        <taxon>Synechococcus</taxon>
    </lineage>
</organism>
<sequence length="221" mass="24116">MMRPMPSPWPSPPGSTSSMTTNSKSEWRRLLLQRRRLAHGQRQQRAQAMAAHLLEQVLPQLNTDALVAGYAALAAEPDLAPCLHGKVALALPAVRQGRLRLRRWGWGDPLAPDDCGVPAPPVTAQVVAPSAVALLLIPAVAMHPAGFRLGYGGGWYDRLLSQPAWAQRPSLGVCFSCCAAIPFPVDPWDRPLHGQLTEAGGHGWRHPQGGETESWKPYRER</sequence>
<proteinExistence type="inferred from homology"/>
<keyword evidence="3 4" id="KW-0067">ATP-binding</keyword>